<dbReference type="GO" id="GO:0009099">
    <property type="term" value="P:L-valine biosynthetic process"/>
    <property type="evidence" value="ECO:0007669"/>
    <property type="project" value="UniProtKB-UniRule"/>
</dbReference>
<dbReference type="OrthoDB" id="9804088at2"/>
<evidence type="ECO:0000313" key="13">
    <source>
        <dbReference type="EMBL" id="OPJ60385.1"/>
    </source>
</evidence>
<dbReference type="InterPro" id="IPR013023">
    <property type="entry name" value="KARI"/>
</dbReference>
<evidence type="ECO:0000256" key="3">
    <source>
        <dbReference type="ARBA" id="ARBA00010318"/>
    </source>
</evidence>
<dbReference type="InterPro" id="IPR036291">
    <property type="entry name" value="NAD(P)-bd_dom_sf"/>
</dbReference>
<feature type="binding site" evidence="9">
    <location>
        <begin position="25"/>
        <end position="28"/>
    </location>
    <ligand>
        <name>NADP(+)</name>
        <dbReference type="ChEBI" id="CHEBI:58349"/>
    </ligand>
</feature>
<dbReference type="UniPathway" id="UPA00047">
    <property type="reaction ID" value="UER00056"/>
</dbReference>
<dbReference type="GO" id="GO:0005829">
    <property type="term" value="C:cytosol"/>
    <property type="evidence" value="ECO:0007669"/>
    <property type="project" value="TreeGrafter"/>
</dbReference>
<evidence type="ECO:0000256" key="9">
    <source>
        <dbReference type="HAMAP-Rule" id="MF_00435"/>
    </source>
</evidence>
<feature type="domain" description="KARI N-terminal Rossmann" evidence="11">
    <location>
        <begin position="2"/>
        <end position="182"/>
    </location>
</feature>
<evidence type="ECO:0000259" key="12">
    <source>
        <dbReference type="PROSITE" id="PS51851"/>
    </source>
</evidence>
<dbReference type="Pfam" id="PF01450">
    <property type="entry name" value="KARI_C"/>
    <property type="match status" value="1"/>
</dbReference>
<feature type="binding site" evidence="9 10">
    <location>
        <position position="191"/>
    </location>
    <ligand>
        <name>Mg(2+)</name>
        <dbReference type="ChEBI" id="CHEBI:18420"/>
        <label>1</label>
    </ligand>
</feature>
<evidence type="ECO:0000256" key="4">
    <source>
        <dbReference type="ARBA" id="ARBA00022605"/>
    </source>
</evidence>
<comment type="caution">
    <text evidence="13">The sequence shown here is derived from an EMBL/GenBank/DDBJ whole genome shotgun (WGS) entry which is preliminary data.</text>
</comment>
<dbReference type="RefSeq" id="WP_079425583.1">
    <property type="nucleotide sequence ID" value="NZ_MZGV01000032.1"/>
</dbReference>
<gene>
    <name evidence="9 13" type="primary">ilvC</name>
    <name evidence="13" type="ORF">CLORY_28370</name>
</gene>
<keyword evidence="5 9" id="KW-0479">Metal-binding</keyword>
<dbReference type="PANTHER" id="PTHR21371">
    <property type="entry name" value="KETOL-ACID REDUCTOISOMERASE, MITOCHONDRIAL"/>
    <property type="match status" value="1"/>
</dbReference>
<keyword evidence="8 9" id="KW-0100">Branched-chain amino acid biosynthesis</keyword>
<dbReference type="GO" id="GO:0000287">
    <property type="term" value="F:magnesium ion binding"/>
    <property type="evidence" value="ECO:0007669"/>
    <property type="project" value="UniProtKB-UniRule"/>
</dbReference>
<feature type="binding site" evidence="9 10">
    <location>
        <position position="227"/>
    </location>
    <ligand>
        <name>Mg(2+)</name>
        <dbReference type="ChEBI" id="CHEBI:18420"/>
        <label>2</label>
    </ligand>
</feature>
<keyword evidence="7 9" id="KW-0560">Oxidoreductase</keyword>
<dbReference type="EMBL" id="MZGV01000032">
    <property type="protein sequence ID" value="OPJ60385.1"/>
    <property type="molecule type" value="Genomic_DNA"/>
</dbReference>
<evidence type="ECO:0000256" key="2">
    <source>
        <dbReference type="ARBA" id="ARBA00004885"/>
    </source>
</evidence>
<dbReference type="HAMAP" id="MF_00435">
    <property type="entry name" value="IlvC"/>
    <property type="match status" value="1"/>
</dbReference>
<dbReference type="NCBIfam" id="TIGR00465">
    <property type="entry name" value="ilvC"/>
    <property type="match status" value="1"/>
</dbReference>
<dbReference type="InterPro" id="IPR000506">
    <property type="entry name" value="KARI_C"/>
</dbReference>
<keyword evidence="14" id="KW-1185">Reference proteome</keyword>
<protein>
    <recommendedName>
        <fullName evidence="9">Ketol-acid reductoisomerase (NADP(+))</fullName>
        <shortName evidence="9">KARI</shortName>
        <ecNumber evidence="9">1.1.1.86</ecNumber>
    </recommendedName>
    <alternativeName>
        <fullName evidence="9">Acetohydroxy-acid isomeroreductase</fullName>
        <shortName evidence="9">AHIR</shortName>
    </alternativeName>
    <alternativeName>
        <fullName evidence="9">Alpha-keto-beta-hydroxylacyl reductoisomerase</fullName>
    </alternativeName>
</protein>
<feature type="binding site" evidence="9 10">
    <location>
        <position position="191"/>
    </location>
    <ligand>
        <name>Mg(2+)</name>
        <dbReference type="ChEBI" id="CHEBI:18420"/>
        <label>2</label>
    </ligand>
</feature>
<comment type="cofactor">
    <cofactor evidence="9">
        <name>Mg(2+)</name>
        <dbReference type="ChEBI" id="CHEBI:18420"/>
    </cofactor>
    <text evidence="9">Binds 2 magnesium ions per subunit.</text>
</comment>
<comment type="similarity">
    <text evidence="3 9 10">Belongs to the ketol-acid reductoisomerase family.</text>
</comment>
<evidence type="ECO:0000256" key="1">
    <source>
        <dbReference type="ARBA" id="ARBA00004864"/>
    </source>
</evidence>
<dbReference type="AlphaFoldDB" id="A0A1V4IKW8"/>
<dbReference type="GO" id="GO:0016853">
    <property type="term" value="F:isomerase activity"/>
    <property type="evidence" value="ECO:0007669"/>
    <property type="project" value="UniProtKB-KW"/>
</dbReference>
<dbReference type="Gene3D" id="3.40.50.720">
    <property type="entry name" value="NAD(P)-binding Rossmann-like Domain"/>
    <property type="match status" value="1"/>
</dbReference>
<dbReference type="FunFam" id="3.40.50.720:FF:000023">
    <property type="entry name" value="Ketol-acid reductoisomerase (NADP(+))"/>
    <property type="match status" value="1"/>
</dbReference>
<evidence type="ECO:0000259" key="11">
    <source>
        <dbReference type="PROSITE" id="PS51850"/>
    </source>
</evidence>
<comment type="caution">
    <text evidence="9">Lacks conserved residue(s) required for the propagation of feature annotation.</text>
</comment>
<dbReference type="PANTHER" id="PTHR21371:SF1">
    <property type="entry name" value="KETOL-ACID REDUCTOISOMERASE, MITOCHONDRIAL"/>
    <property type="match status" value="1"/>
</dbReference>
<organism evidence="13 14">
    <name type="scientific">Clostridium oryzae</name>
    <dbReference type="NCBI Taxonomy" id="1450648"/>
    <lineage>
        <taxon>Bacteria</taxon>
        <taxon>Bacillati</taxon>
        <taxon>Bacillota</taxon>
        <taxon>Clostridia</taxon>
        <taxon>Eubacteriales</taxon>
        <taxon>Clostridiaceae</taxon>
        <taxon>Clostridium</taxon>
    </lineage>
</organism>
<proteinExistence type="inferred from homology"/>
<dbReference type="NCBIfam" id="NF004017">
    <property type="entry name" value="PRK05479.1"/>
    <property type="match status" value="1"/>
</dbReference>
<dbReference type="Proteomes" id="UP000190080">
    <property type="component" value="Unassembled WGS sequence"/>
</dbReference>
<feature type="binding site" evidence="9">
    <location>
        <position position="134"/>
    </location>
    <ligand>
        <name>NADP(+)</name>
        <dbReference type="ChEBI" id="CHEBI:58349"/>
    </ligand>
</feature>
<feature type="active site" evidence="9">
    <location>
        <position position="108"/>
    </location>
</feature>
<feature type="binding site" evidence="9 10">
    <location>
        <position position="231"/>
    </location>
    <ligand>
        <name>Mg(2+)</name>
        <dbReference type="ChEBI" id="CHEBI:18420"/>
        <label>2</label>
    </ligand>
</feature>
<dbReference type="STRING" id="1450648.CLORY_28370"/>
<keyword evidence="4 9" id="KW-0028">Amino-acid biosynthesis</keyword>
<evidence type="ECO:0000256" key="5">
    <source>
        <dbReference type="ARBA" id="ARBA00022723"/>
    </source>
</evidence>
<keyword evidence="9" id="KW-0521">NADP</keyword>
<feature type="binding site" evidence="9">
    <location>
        <position position="53"/>
    </location>
    <ligand>
        <name>NADP(+)</name>
        <dbReference type="ChEBI" id="CHEBI:58349"/>
    </ligand>
</feature>
<name>A0A1V4IKW8_9CLOT</name>
<comment type="function">
    <text evidence="9">Involved in the biosynthesis of branched-chain amino acids (BCAA). Catalyzes an alkyl-migration followed by a ketol-acid reduction of (S)-2-acetolactate (S2AL) to yield (R)-2,3-dihydroxy-isovalerate. In the isomerase reaction, S2AL is rearranged via a Mg-dependent methyl migration to produce 3-hydroxy-3-methyl-2-ketobutyrate (HMKB). In the reductase reaction, this 2-ketoacid undergoes a metal-dependent reduction by NADPH to yield (R)-2,3-dihydroxy-isovalerate.</text>
</comment>
<dbReference type="SUPFAM" id="SSF48179">
    <property type="entry name" value="6-phosphogluconate dehydrogenase C-terminal domain-like"/>
    <property type="match status" value="1"/>
</dbReference>
<feature type="binding site" evidence="9 10">
    <location>
        <position position="252"/>
    </location>
    <ligand>
        <name>substrate</name>
    </ligand>
</feature>
<dbReference type="PIRSF" id="PIRSF000116">
    <property type="entry name" value="IlvC_gammaproteo"/>
    <property type="match status" value="1"/>
</dbReference>
<dbReference type="InterPro" id="IPR014359">
    <property type="entry name" value="KARI_prok"/>
</dbReference>
<evidence type="ECO:0000313" key="14">
    <source>
        <dbReference type="Proteomes" id="UP000190080"/>
    </source>
</evidence>
<dbReference type="GO" id="GO:0009097">
    <property type="term" value="P:isoleucine biosynthetic process"/>
    <property type="evidence" value="ECO:0007669"/>
    <property type="project" value="UniProtKB-UniRule"/>
</dbReference>
<dbReference type="UniPathway" id="UPA00049">
    <property type="reaction ID" value="UER00060"/>
</dbReference>
<dbReference type="PROSITE" id="PS51851">
    <property type="entry name" value="KARI_C"/>
    <property type="match status" value="1"/>
</dbReference>
<dbReference type="GO" id="GO:0050661">
    <property type="term" value="F:NADP binding"/>
    <property type="evidence" value="ECO:0007669"/>
    <property type="project" value="InterPro"/>
</dbReference>
<dbReference type="NCBIfam" id="NF009940">
    <property type="entry name" value="PRK13403.1"/>
    <property type="match status" value="1"/>
</dbReference>
<evidence type="ECO:0000256" key="8">
    <source>
        <dbReference type="ARBA" id="ARBA00023304"/>
    </source>
</evidence>
<dbReference type="SUPFAM" id="SSF51735">
    <property type="entry name" value="NAD(P)-binding Rossmann-fold domains"/>
    <property type="match status" value="1"/>
</dbReference>
<evidence type="ECO:0000256" key="10">
    <source>
        <dbReference type="PROSITE-ProRule" id="PRU01198"/>
    </source>
</evidence>
<feature type="binding site" evidence="9 10">
    <location>
        <position position="195"/>
    </location>
    <ligand>
        <name>Mg(2+)</name>
        <dbReference type="ChEBI" id="CHEBI:18420"/>
        <label>1</label>
    </ligand>
</feature>
<comment type="catalytic activity">
    <reaction evidence="9">
        <text>(2R,3R)-2,3-dihydroxy-3-methylpentanoate + NADP(+) = (S)-2-ethyl-2-hydroxy-3-oxobutanoate + NADPH + H(+)</text>
        <dbReference type="Rhea" id="RHEA:13493"/>
        <dbReference type="ChEBI" id="CHEBI:15378"/>
        <dbReference type="ChEBI" id="CHEBI:49256"/>
        <dbReference type="ChEBI" id="CHEBI:49258"/>
        <dbReference type="ChEBI" id="CHEBI:57783"/>
        <dbReference type="ChEBI" id="CHEBI:58349"/>
        <dbReference type="EC" id="1.1.1.86"/>
    </reaction>
</comment>
<dbReference type="EC" id="1.1.1.86" evidence="9"/>
<keyword evidence="13" id="KW-0413">Isomerase</keyword>
<comment type="pathway">
    <text evidence="2 9">Amino-acid biosynthesis; L-isoleucine biosynthesis; L-isoleucine from 2-oxobutanoate: step 2/4.</text>
</comment>
<comment type="pathway">
    <text evidence="1 9">Amino-acid biosynthesis; L-valine biosynthesis; L-valine from pyruvate: step 2/4.</text>
</comment>
<keyword evidence="6 9" id="KW-0460">Magnesium</keyword>
<dbReference type="Pfam" id="PF07991">
    <property type="entry name" value="KARI_N"/>
    <property type="match status" value="1"/>
</dbReference>
<feature type="binding site" evidence="9">
    <location>
        <position position="51"/>
    </location>
    <ligand>
        <name>NADP(+)</name>
        <dbReference type="ChEBI" id="CHEBI:58349"/>
    </ligand>
</feature>
<dbReference type="Gene3D" id="6.10.240.10">
    <property type="match status" value="1"/>
</dbReference>
<dbReference type="InterPro" id="IPR008927">
    <property type="entry name" value="6-PGluconate_DH-like_C_sf"/>
</dbReference>
<sequence length="334" mass="36614">MAKLYYDGDANLDVLKGKKVTIVGYGSQGHAHALNLKESGVDVTVALYEGSKSWKIAEEAGLKVSTVPEAVKASDVIMILIPDEKQAKVYREEIAPNLTEGKALAFAHGFNIHFGQIVPPKNIDVFMIAPKGPGHMVRRQYTEGGGVPCLIAVYQDYTGKANDIGLAYAKGIGGTRAGVLRTTFKDETETDLFGEQAVLCGGVSALMKAGFETLVEAGYEPESAYFECMHEMKLIVDLINQGGLSMMRYSISDTAEYGDYVVGNRIVTEETKKEMKKVLTEIQNGTFAKNWLLENQVGRPFFNATRKAESQHPVEKVGKELRGMMSWLKDAKLD</sequence>
<dbReference type="GO" id="GO:0004455">
    <property type="term" value="F:ketol-acid reductoisomerase activity"/>
    <property type="evidence" value="ECO:0007669"/>
    <property type="project" value="UniProtKB-UniRule"/>
</dbReference>
<comment type="catalytic activity">
    <reaction evidence="9">
        <text>(2R)-2,3-dihydroxy-3-methylbutanoate + NADP(+) = (2S)-2-acetolactate + NADPH + H(+)</text>
        <dbReference type="Rhea" id="RHEA:22068"/>
        <dbReference type="ChEBI" id="CHEBI:15378"/>
        <dbReference type="ChEBI" id="CHEBI:49072"/>
        <dbReference type="ChEBI" id="CHEBI:57783"/>
        <dbReference type="ChEBI" id="CHEBI:58349"/>
        <dbReference type="ChEBI" id="CHEBI:58476"/>
        <dbReference type="EC" id="1.1.1.86"/>
    </reaction>
</comment>
<evidence type="ECO:0000256" key="6">
    <source>
        <dbReference type="ARBA" id="ARBA00022842"/>
    </source>
</evidence>
<evidence type="ECO:0000256" key="7">
    <source>
        <dbReference type="ARBA" id="ARBA00023002"/>
    </source>
</evidence>
<accession>A0A1V4IKW8</accession>
<reference evidence="13 14" key="1">
    <citation type="submission" date="2017-03" db="EMBL/GenBank/DDBJ databases">
        <title>Genome sequence of Clostridium oryzae DSM 28571.</title>
        <authorList>
            <person name="Poehlein A."/>
            <person name="Daniel R."/>
        </authorList>
    </citation>
    <scope>NUCLEOTIDE SEQUENCE [LARGE SCALE GENOMIC DNA]</scope>
    <source>
        <strain evidence="13 14">DSM 28571</strain>
    </source>
</reference>
<dbReference type="PROSITE" id="PS51850">
    <property type="entry name" value="KARI_N"/>
    <property type="match status" value="1"/>
</dbReference>
<feature type="domain" description="KARI C-terminal knotted" evidence="12">
    <location>
        <begin position="183"/>
        <end position="328"/>
    </location>
</feature>
<dbReference type="InterPro" id="IPR013116">
    <property type="entry name" value="KARI_N"/>
</dbReference>